<evidence type="ECO:0000313" key="14">
    <source>
        <dbReference type="Ensembl" id="ENSAPOP00000001018.1"/>
    </source>
</evidence>
<dbReference type="PROSITE" id="PS50157">
    <property type="entry name" value="ZINC_FINGER_C2H2_2"/>
    <property type="match status" value="8"/>
</dbReference>
<keyword evidence="5 11" id="KW-0863">Zinc-finger</keyword>
<dbReference type="PROSITE" id="PS00028">
    <property type="entry name" value="ZINC_FINGER_C2H2_1"/>
    <property type="match status" value="7"/>
</dbReference>
<keyword evidence="4" id="KW-0677">Repeat</keyword>
<evidence type="ECO:0000256" key="11">
    <source>
        <dbReference type="PROSITE-ProRule" id="PRU00042"/>
    </source>
</evidence>
<evidence type="ECO:0000256" key="12">
    <source>
        <dbReference type="SAM" id="MobiDB-lite"/>
    </source>
</evidence>
<feature type="compositionally biased region" description="Polar residues" evidence="12">
    <location>
        <begin position="529"/>
        <end position="539"/>
    </location>
</feature>
<dbReference type="GO" id="GO:0005634">
    <property type="term" value="C:nucleus"/>
    <property type="evidence" value="ECO:0007669"/>
    <property type="project" value="UniProtKB-SubCell"/>
</dbReference>
<feature type="compositionally biased region" description="Polar residues" evidence="12">
    <location>
        <begin position="16"/>
        <end position="25"/>
    </location>
</feature>
<keyword evidence="8" id="KW-0238">DNA-binding</keyword>
<dbReference type="InterPro" id="IPR013087">
    <property type="entry name" value="Znf_C2H2_type"/>
</dbReference>
<evidence type="ECO:0000256" key="5">
    <source>
        <dbReference type="ARBA" id="ARBA00022771"/>
    </source>
</evidence>
<evidence type="ECO:0000259" key="13">
    <source>
        <dbReference type="PROSITE" id="PS50157"/>
    </source>
</evidence>
<dbReference type="AlphaFoldDB" id="A0A3Q1EC51"/>
<feature type="domain" description="C2H2-type" evidence="13">
    <location>
        <begin position="382"/>
        <end position="409"/>
    </location>
</feature>
<dbReference type="FunFam" id="3.30.160.60:FF:000624">
    <property type="entry name" value="zinc finger protein 697"/>
    <property type="match status" value="1"/>
</dbReference>
<feature type="region of interest" description="Disordered" evidence="12">
    <location>
        <begin position="138"/>
        <end position="180"/>
    </location>
</feature>
<dbReference type="Ensembl" id="ENSAPOT00000015898.1">
    <property type="protein sequence ID" value="ENSAPOP00000001018.1"/>
    <property type="gene ID" value="ENSAPOG00000002253.1"/>
</dbReference>
<dbReference type="FunFam" id="3.30.160.60:FF:000045">
    <property type="entry name" value="ZFP69 zinc finger protein B"/>
    <property type="match status" value="1"/>
</dbReference>
<reference evidence="14" key="1">
    <citation type="submission" date="2025-08" db="UniProtKB">
        <authorList>
            <consortium name="Ensembl"/>
        </authorList>
    </citation>
    <scope>IDENTIFICATION</scope>
</reference>
<feature type="domain" description="C2H2-type" evidence="13">
    <location>
        <begin position="494"/>
        <end position="521"/>
    </location>
</feature>
<feature type="domain" description="C2H2-type" evidence="13">
    <location>
        <begin position="282"/>
        <end position="309"/>
    </location>
</feature>
<dbReference type="GO" id="GO:0032502">
    <property type="term" value="P:developmental process"/>
    <property type="evidence" value="ECO:0007669"/>
    <property type="project" value="UniProtKB-ARBA"/>
</dbReference>
<name>A0A3Q1EC51_9TELE</name>
<evidence type="ECO:0000256" key="3">
    <source>
        <dbReference type="ARBA" id="ARBA00022723"/>
    </source>
</evidence>
<feature type="domain" description="C2H2-type" evidence="13">
    <location>
        <begin position="410"/>
        <end position="437"/>
    </location>
</feature>
<evidence type="ECO:0000256" key="9">
    <source>
        <dbReference type="ARBA" id="ARBA00023163"/>
    </source>
</evidence>
<feature type="region of interest" description="Disordered" evidence="12">
    <location>
        <begin position="1"/>
        <end position="37"/>
    </location>
</feature>
<dbReference type="GO" id="GO:0003677">
    <property type="term" value="F:DNA binding"/>
    <property type="evidence" value="ECO:0007669"/>
    <property type="project" value="UniProtKB-KW"/>
</dbReference>
<evidence type="ECO:0000313" key="15">
    <source>
        <dbReference type="Proteomes" id="UP000257200"/>
    </source>
</evidence>
<dbReference type="FunFam" id="3.30.160.60:FF:000710">
    <property type="entry name" value="Zinc finger protein 768"/>
    <property type="match status" value="1"/>
</dbReference>
<feature type="domain" description="C2H2-type" evidence="13">
    <location>
        <begin position="356"/>
        <end position="383"/>
    </location>
</feature>
<dbReference type="PANTHER" id="PTHR23226">
    <property type="entry name" value="ZINC FINGER AND SCAN DOMAIN-CONTAINING"/>
    <property type="match status" value="1"/>
</dbReference>
<evidence type="ECO:0000256" key="4">
    <source>
        <dbReference type="ARBA" id="ARBA00022737"/>
    </source>
</evidence>
<sequence length="554" mass="63156">MNKLPVPPLLTAAYTAETSEQQETVSENRAKTKEPDGTRTRINIGGAFRRWRKLRDLKGFKTDAEIATFLLDRYQASSLAAALTPDKPKRDDERTGLSEMHGIAVEVLDRSPSLLDVHDDTGKDDVNHIQHPEIEWAEDETWAPVEELEDISTSEEEETTEEDGYNDDSDDEDYIPPSCVRAGGAVKTKTDVIQSIGKNETVCDAVDAELKEQIPETRNTPEVQKSMPHNQLGNQEDNPSENHHQRLNRRHHEEHSPETQHNTLLSEEPKHSQGFHRPHKTYKCPTCGKVFPRNQALKRHLVIHSGKRPFKCFICGRGFTQSGNLKTHMKVHRGELTNWTLVKEKSPAKESPVTVHLCGECGMDFPEKHLLEEHRGSHKKPYACPDCDKSFKNESYFKIHQRVHSGETPYICSECGKSCVTAVLLKKHELTHTGEKNFHCGRCWRAFSQSSHLKMHLKTHTGERPHLCSVCGKSYSRAHTLKVHLRVHTGEKPYSCEKCGKCFFYSQNYHVHLKTHDKKLKPPLKSTGRPKQQQIVQPTRQRDVNIRASVKSQL</sequence>
<reference evidence="14" key="2">
    <citation type="submission" date="2025-09" db="UniProtKB">
        <authorList>
            <consortium name="Ensembl"/>
        </authorList>
    </citation>
    <scope>IDENTIFICATION</scope>
</reference>
<dbReference type="FunFam" id="3.30.160.60:FF:000202">
    <property type="entry name" value="Zinc finger protein 574"/>
    <property type="match status" value="1"/>
</dbReference>
<dbReference type="FunFam" id="3.30.160.60:FF:002343">
    <property type="entry name" value="Zinc finger protein 33A"/>
    <property type="match status" value="1"/>
</dbReference>
<keyword evidence="7" id="KW-0805">Transcription regulation</keyword>
<dbReference type="GO" id="GO:0008270">
    <property type="term" value="F:zinc ion binding"/>
    <property type="evidence" value="ECO:0007669"/>
    <property type="project" value="UniProtKB-KW"/>
</dbReference>
<feature type="domain" description="C2H2-type" evidence="13">
    <location>
        <begin position="438"/>
        <end position="465"/>
    </location>
</feature>
<comment type="subcellular location">
    <subcellularLocation>
        <location evidence="1">Nucleus</location>
    </subcellularLocation>
</comment>
<evidence type="ECO:0000256" key="2">
    <source>
        <dbReference type="ARBA" id="ARBA00006991"/>
    </source>
</evidence>
<dbReference type="Pfam" id="PF00096">
    <property type="entry name" value="zf-C2H2"/>
    <property type="match status" value="7"/>
</dbReference>
<evidence type="ECO:0000256" key="7">
    <source>
        <dbReference type="ARBA" id="ARBA00023015"/>
    </source>
</evidence>
<evidence type="ECO:0000256" key="8">
    <source>
        <dbReference type="ARBA" id="ARBA00023125"/>
    </source>
</evidence>
<feature type="compositionally biased region" description="Acidic residues" evidence="12">
    <location>
        <begin position="138"/>
        <end position="174"/>
    </location>
</feature>
<accession>A0A3Q1EC51</accession>
<evidence type="ECO:0000256" key="1">
    <source>
        <dbReference type="ARBA" id="ARBA00004123"/>
    </source>
</evidence>
<feature type="domain" description="C2H2-type" evidence="13">
    <location>
        <begin position="310"/>
        <end position="337"/>
    </location>
</feature>
<dbReference type="InterPro" id="IPR036236">
    <property type="entry name" value="Znf_C2H2_sf"/>
</dbReference>
<keyword evidence="3" id="KW-0479">Metal-binding</keyword>
<keyword evidence="6" id="KW-0862">Zinc</keyword>
<proteinExistence type="inferred from homology"/>
<evidence type="ECO:0000256" key="10">
    <source>
        <dbReference type="ARBA" id="ARBA00023242"/>
    </source>
</evidence>
<organism evidence="14 15">
    <name type="scientific">Acanthochromis polyacanthus</name>
    <name type="common">spiny chromis</name>
    <dbReference type="NCBI Taxonomy" id="80966"/>
    <lineage>
        <taxon>Eukaryota</taxon>
        <taxon>Metazoa</taxon>
        <taxon>Chordata</taxon>
        <taxon>Craniata</taxon>
        <taxon>Vertebrata</taxon>
        <taxon>Euteleostomi</taxon>
        <taxon>Actinopterygii</taxon>
        <taxon>Neopterygii</taxon>
        <taxon>Teleostei</taxon>
        <taxon>Neoteleostei</taxon>
        <taxon>Acanthomorphata</taxon>
        <taxon>Ovalentaria</taxon>
        <taxon>Pomacentridae</taxon>
        <taxon>Acanthochromis</taxon>
    </lineage>
</organism>
<dbReference type="SMART" id="SM00355">
    <property type="entry name" value="ZnF_C2H2"/>
    <property type="match status" value="8"/>
</dbReference>
<protein>
    <submittedName>
        <fullName evidence="14">Zinc finger protein 239-like</fullName>
    </submittedName>
</protein>
<feature type="region of interest" description="Disordered" evidence="12">
    <location>
        <begin position="212"/>
        <end position="279"/>
    </location>
</feature>
<keyword evidence="15" id="KW-1185">Reference proteome</keyword>
<dbReference type="GeneTree" id="ENSGT01150000286939"/>
<dbReference type="Proteomes" id="UP000257200">
    <property type="component" value="Unplaced"/>
</dbReference>
<evidence type="ECO:0000256" key="6">
    <source>
        <dbReference type="ARBA" id="ARBA00022833"/>
    </source>
</evidence>
<dbReference type="SUPFAM" id="SSF57667">
    <property type="entry name" value="beta-beta-alpha zinc fingers"/>
    <property type="match status" value="5"/>
</dbReference>
<feature type="compositionally biased region" description="Polar residues" evidence="12">
    <location>
        <begin position="216"/>
        <end position="237"/>
    </location>
</feature>
<dbReference type="FunFam" id="3.30.160.60:FF:001480">
    <property type="entry name" value="Si:cabz01071911.3"/>
    <property type="match status" value="1"/>
</dbReference>
<dbReference type="Gene3D" id="3.30.160.60">
    <property type="entry name" value="Classic Zinc Finger"/>
    <property type="match status" value="7"/>
</dbReference>
<comment type="similarity">
    <text evidence="2">Belongs to the krueppel C2H2-type zinc-finger protein family.</text>
</comment>
<feature type="compositionally biased region" description="Basic and acidic residues" evidence="12">
    <location>
        <begin position="26"/>
        <end position="37"/>
    </location>
</feature>
<keyword evidence="10" id="KW-0539">Nucleus</keyword>
<keyword evidence="9" id="KW-0804">Transcription</keyword>
<feature type="region of interest" description="Disordered" evidence="12">
    <location>
        <begin position="519"/>
        <end position="554"/>
    </location>
</feature>
<feature type="domain" description="C2H2-type" evidence="13">
    <location>
        <begin position="466"/>
        <end position="493"/>
    </location>
</feature>
<dbReference type="FunFam" id="3.30.160.60:FF:000213">
    <property type="entry name" value="Zinc finger protein 624"/>
    <property type="match status" value="1"/>
</dbReference>